<proteinExistence type="predicted"/>
<dbReference type="GeneID" id="85468677"/>
<feature type="compositionally biased region" description="Basic and acidic residues" evidence="1">
    <location>
        <begin position="151"/>
        <end position="160"/>
    </location>
</feature>
<dbReference type="Proteomes" id="UP001243989">
    <property type="component" value="Unassembled WGS sequence"/>
</dbReference>
<evidence type="ECO:0000256" key="1">
    <source>
        <dbReference type="SAM" id="MobiDB-lite"/>
    </source>
</evidence>
<sequence length="160" mass="18769">MPDCDLTPKKDELIRLPGSRKQRRETQCVSWAAECDHKGLPRSVHRYRWLHDRHGRCRHLFFFGSSIRFLWPRNLVTKEGLDRCCSSPEMMWGVHVRYQREHKGGKPRVFLDFSSSAESLREEDFARDMLSSSHKRLPSQTSGSIAANKTARRERLSRIC</sequence>
<protein>
    <submittedName>
        <fullName evidence="2">Uncharacterized protein</fullName>
    </submittedName>
</protein>
<dbReference type="RefSeq" id="XP_060444531.1">
    <property type="nucleotide sequence ID" value="XM_060583815.1"/>
</dbReference>
<gene>
    <name evidence="2" type="ORF">BDP81DRAFT_31254</name>
</gene>
<organism evidence="2 3">
    <name type="scientific">Colletotrichum phormii</name>
    <dbReference type="NCBI Taxonomy" id="359342"/>
    <lineage>
        <taxon>Eukaryota</taxon>
        <taxon>Fungi</taxon>
        <taxon>Dikarya</taxon>
        <taxon>Ascomycota</taxon>
        <taxon>Pezizomycotina</taxon>
        <taxon>Sordariomycetes</taxon>
        <taxon>Hypocreomycetidae</taxon>
        <taxon>Glomerellales</taxon>
        <taxon>Glomerellaceae</taxon>
        <taxon>Colletotrichum</taxon>
        <taxon>Colletotrichum acutatum species complex</taxon>
    </lineage>
</organism>
<dbReference type="EMBL" id="JAHMHQ010000011">
    <property type="protein sequence ID" value="KAK1635924.1"/>
    <property type="molecule type" value="Genomic_DNA"/>
</dbReference>
<keyword evidence="3" id="KW-1185">Reference proteome</keyword>
<evidence type="ECO:0000313" key="3">
    <source>
        <dbReference type="Proteomes" id="UP001243989"/>
    </source>
</evidence>
<reference evidence="2" key="1">
    <citation type="submission" date="2021-06" db="EMBL/GenBank/DDBJ databases">
        <title>Comparative genomics, transcriptomics and evolutionary studies reveal genomic signatures of adaptation to plant cell wall in hemibiotrophic fungi.</title>
        <authorList>
            <consortium name="DOE Joint Genome Institute"/>
            <person name="Baroncelli R."/>
            <person name="Diaz J.F."/>
            <person name="Benocci T."/>
            <person name="Peng M."/>
            <person name="Battaglia E."/>
            <person name="Haridas S."/>
            <person name="Andreopoulos W."/>
            <person name="Labutti K."/>
            <person name="Pangilinan J."/>
            <person name="Floch G.L."/>
            <person name="Makela M.R."/>
            <person name="Henrissat B."/>
            <person name="Grigoriev I.V."/>
            <person name="Crouch J.A."/>
            <person name="De Vries R.P."/>
            <person name="Sukno S.A."/>
            <person name="Thon M.R."/>
        </authorList>
    </citation>
    <scope>NUCLEOTIDE SEQUENCE</scope>
    <source>
        <strain evidence="2">CBS 102054</strain>
    </source>
</reference>
<name>A0AAI9ZSB1_9PEZI</name>
<feature type="region of interest" description="Disordered" evidence="1">
    <location>
        <begin position="131"/>
        <end position="160"/>
    </location>
</feature>
<feature type="compositionally biased region" description="Polar residues" evidence="1">
    <location>
        <begin position="138"/>
        <end position="147"/>
    </location>
</feature>
<evidence type="ECO:0000313" key="2">
    <source>
        <dbReference type="EMBL" id="KAK1635924.1"/>
    </source>
</evidence>
<dbReference type="AlphaFoldDB" id="A0AAI9ZSB1"/>
<comment type="caution">
    <text evidence="2">The sequence shown here is derived from an EMBL/GenBank/DDBJ whole genome shotgun (WGS) entry which is preliminary data.</text>
</comment>
<accession>A0AAI9ZSB1</accession>